<feature type="transmembrane region" description="Helical" evidence="1">
    <location>
        <begin position="209"/>
        <end position="231"/>
    </location>
</feature>
<sequence length="595" mass="68743">MHFMQTKYIPTKIVTLLLLFSVAIATFAPYAWARINTGSEWRGVTPELSYDAMYYYSRANDVTRGHFFVTNPYYFEHRTEPAAISSVNDAIIALPQLLGLSFNFGYYANIFLWSIALLLLSYVLFRALALSPLVSFFGTLWLYAGVYGGMLRPGSMQIIFPLYALFLLFFWRYLNKKDGNASRSEPTKGANLLRGIFPLAIITGLAPYFYIHLFIAIGATLGVYALALLYWRRWADFRQIFFVGVFAVIIVIPHAIHGLSLASQPFYWEALAHNAFTYSHWPQIEAYYYGRWIVLVLSLVYILRRYYPEKITQTTHFFVLFTGLGLLLAMVSNIFTGRDFEIAVHVARFSIFWYLVVGVVVLKPVYLFVFHLRGAWLKRAIALLLFVLLFYQMIANLNRSTAHFSQMKESFVEAQTYAGILDFLKREPESVVLAPEDLNSYISTLTKQYVLYNRYGAHFSVSIDENQERYLLYRAFDRLTESEFIEKGQEHYGPTPSYLARTSALRHRLCSLVRIIGNCPAPETERSFIDSAAMEKKFESYYPDLISRIEEEYARYHVRYIVSKTSASHPLLGTPSCLIVYRDQWFEACQLRNGN</sequence>
<keyword evidence="1" id="KW-0472">Membrane</keyword>
<feature type="transmembrane region" description="Helical" evidence="1">
    <location>
        <begin position="132"/>
        <end position="150"/>
    </location>
</feature>
<evidence type="ECO:0000313" key="2">
    <source>
        <dbReference type="EMBL" id="OGZ08637.1"/>
    </source>
</evidence>
<gene>
    <name evidence="2" type="ORF">A3D65_01930</name>
</gene>
<evidence type="ECO:0000256" key="1">
    <source>
        <dbReference type="SAM" id="Phobius"/>
    </source>
</evidence>
<protein>
    <recommendedName>
        <fullName evidence="4">Glycosyltransferase RgtA/B/C/D-like domain-containing protein</fullName>
    </recommendedName>
</protein>
<comment type="caution">
    <text evidence="2">The sequence shown here is derived from an EMBL/GenBank/DDBJ whole genome shotgun (WGS) entry which is preliminary data.</text>
</comment>
<feature type="transmembrane region" description="Helical" evidence="1">
    <location>
        <begin position="104"/>
        <end position="125"/>
    </location>
</feature>
<dbReference type="Proteomes" id="UP000177996">
    <property type="component" value="Unassembled WGS sequence"/>
</dbReference>
<name>A0A1G2D524_9BACT</name>
<keyword evidence="1" id="KW-1133">Transmembrane helix</keyword>
<feature type="transmembrane region" description="Helical" evidence="1">
    <location>
        <begin position="376"/>
        <end position="394"/>
    </location>
</feature>
<feature type="transmembrane region" description="Helical" evidence="1">
    <location>
        <begin position="240"/>
        <end position="266"/>
    </location>
</feature>
<keyword evidence="1" id="KW-0812">Transmembrane</keyword>
<feature type="transmembrane region" description="Helical" evidence="1">
    <location>
        <begin position="156"/>
        <end position="174"/>
    </location>
</feature>
<feature type="transmembrane region" description="Helical" evidence="1">
    <location>
        <begin position="315"/>
        <end position="336"/>
    </location>
</feature>
<dbReference type="AlphaFoldDB" id="A0A1G2D524"/>
<reference evidence="2 3" key="1">
    <citation type="journal article" date="2016" name="Nat. Commun.">
        <title>Thousands of microbial genomes shed light on interconnected biogeochemical processes in an aquifer system.</title>
        <authorList>
            <person name="Anantharaman K."/>
            <person name="Brown C.T."/>
            <person name="Hug L.A."/>
            <person name="Sharon I."/>
            <person name="Castelle C.J."/>
            <person name="Probst A.J."/>
            <person name="Thomas B.C."/>
            <person name="Singh A."/>
            <person name="Wilkins M.J."/>
            <person name="Karaoz U."/>
            <person name="Brodie E.L."/>
            <person name="Williams K.H."/>
            <person name="Hubbard S.S."/>
            <person name="Banfield J.F."/>
        </authorList>
    </citation>
    <scope>NUCLEOTIDE SEQUENCE [LARGE SCALE GENOMIC DNA]</scope>
</reference>
<proteinExistence type="predicted"/>
<dbReference type="EMBL" id="MHLL01000031">
    <property type="protein sequence ID" value="OGZ08637.1"/>
    <property type="molecule type" value="Genomic_DNA"/>
</dbReference>
<feature type="transmembrane region" description="Helical" evidence="1">
    <location>
        <begin position="286"/>
        <end position="303"/>
    </location>
</feature>
<evidence type="ECO:0000313" key="3">
    <source>
        <dbReference type="Proteomes" id="UP000177996"/>
    </source>
</evidence>
<evidence type="ECO:0008006" key="4">
    <source>
        <dbReference type="Google" id="ProtNLM"/>
    </source>
</evidence>
<organism evidence="2 3">
    <name type="scientific">Candidatus Lloydbacteria bacterium RIFCSPHIGHO2_02_FULL_50_13</name>
    <dbReference type="NCBI Taxonomy" id="1798661"/>
    <lineage>
        <taxon>Bacteria</taxon>
        <taxon>Candidatus Lloydiibacteriota</taxon>
    </lineage>
</organism>
<accession>A0A1G2D524</accession>
<feature type="transmembrane region" description="Helical" evidence="1">
    <location>
        <begin position="351"/>
        <end position="369"/>
    </location>
</feature>
<feature type="transmembrane region" description="Helical" evidence="1">
    <location>
        <begin position="186"/>
        <end position="203"/>
    </location>
</feature>